<dbReference type="RefSeq" id="WP_225250274.1">
    <property type="nucleotide sequence ID" value="NZ_CP152308.1"/>
</dbReference>
<comment type="caution">
    <text evidence="1">The sequence shown here is derived from an EMBL/GenBank/DDBJ whole genome shotgun (WGS) entry which is preliminary data.</text>
</comment>
<dbReference type="EMBL" id="JAIWIU010000048">
    <property type="protein sequence ID" value="MCA2016146.1"/>
    <property type="molecule type" value="Genomic_DNA"/>
</dbReference>
<gene>
    <name evidence="1" type="ORF">LDJ79_08490</name>
</gene>
<protein>
    <recommendedName>
        <fullName evidence="3">Transcriptional regulator</fullName>
    </recommendedName>
</protein>
<accession>A0ABS7YMR1</accession>
<sequence length="253" mass="29730">MHVIDTPTKPILLFPNERIQKLDAFDTDYRTLREILFSNRDKIWKLDTISTKTGLDKEVILSLIERNNIWPIVNALHSINNGNLEYKEVHILTKNPQKHVSEQFSLECKRSIEKFDIIVATIARDANNSQLSMIGKELEIPRRHWTTYRRLFANNISDYRSKMAQRGLIESDTINTFKRGARRKYPKENDITTDFKLYNEKHFLPKLDNMVEEAKRYSFYPMSKTITSIAEELDCLLYSISALLIAKIEQNFN</sequence>
<organism evidence="1 2">
    <name type="scientific">Vibrio tritonius</name>
    <dbReference type="NCBI Taxonomy" id="1435069"/>
    <lineage>
        <taxon>Bacteria</taxon>
        <taxon>Pseudomonadati</taxon>
        <taxon>Pseudomonadota</taxon>
        <taxon>Gammaproteobacteria</taxon>
        <taxon>Vibrionales</taxon>
        <taxon>Vibrionaceae</taxon>
        <taxon>Vibrio</taxon>
    </lineage>
</organism>
<evidence type="ECO:0000313" key="2">
    <source>
        <dbReference type="Proteomes" id="UP001199044"/>
    </source>
</evidence>
<evidence type="ECO:0008006" key="3">
    <source>
        <dbReference type="Google" id="ProtNLM"/>
    </source>
</evidence>
<keyword evidence="2" id="KW-1185">Reference proteome</keyword>
<proteinExistence type="predicted"/>
<dbReference type="Proteomes" id="UP001199044">
    <property type="component" value="Unassembled WGS sequence"/>
</dbReference>
<name>A0ABS7YMR1_9VIBR</name>
<evidence type="ECO:0000313" key="1">
    <source>
        <dbReference type="EMBL" id="MCA2016146.1"/>
    </source>
</evidence>
<reference evidence="2" key="1">
    <citation type="submission" date="2023-07" db="EMBL/GenBank/DDBJ databases">
        <title>Molecular identification of indigenous halophilic bacteria isolated from red sea cost, biodegradation of synthetic dyes and assessment of degraded metabolite toxicity.</title>
        <authorList>
            <person name="Chaieb K."/>
            <person name="Altayb H.N."/>
        </authorList>
    </citation>
    <scope>NUCLEOTIDE SEQUENCE [LARGE SCALE GENOMIC DNA]</scope>
    <source>
        <strain evidence="2">K20</strain>
    </source>
</reference>